<dbReference type="GO" id="GO:0003700">
    <property type="term" value="F:DNA-binding transcription factor activity"/>
    <property type="evidence" value="ECO:0007669"/>
    <property type="project" value="InterPro"/>
</dbReference>
<dbReference type="SMART" id="SM00448">
    <property type="entry name" value="REC"/>
    <property type="match status" value="1"/>
</dbReference>
<dbReference type="Gene3D" id="1.10.10.60">
    <property type="entry name" value="Homeodomain-like"/>
    <property type="match status" value="2"/>
</dbReference>
<evidence type="ECO:0000313" key="13">
    <source>
        <dbReference type="EMBL" id="APC41692.1"/>
    </source>
</evidence>
<dbReference type="InterPro" id="IPR018060">
    <property type="entry name" value="HTH_AraC"/>
</dbReference>
<reference evidence="14" key="1">
    <citation type="journal article" date="2016" name="Front. Microbiol.">
        <title>Complete Genome Sequence of Clostridium estertheticum DSM 8809, a Microbe Identified in Spoiled Vacuum Packed Beef.</title>
        <authorList>
            <person name="Yu Z."/>
            <person name="Gunn L."/>
            <person name="Brennan E."/>
            <person name="Reid R."/>
            <person name="Wall P.G."/>
            <person name="Gaora O.P."/>
            <person name="Hurley D."/>
            <person name="Bolton D."/>
            <person name="Fanning S."/>
        </authorList>
    </citation>
    <scope>NUCLEOTIDE SEQUENCE [LARGE SCALE GENOMIC DNA]</scope>
    <source>
        <strain evidence="14">DSM 8809</strain>
    </source>
</reference>
<dbReference type="InterPro" id="IPR011006">
    <property type="entry name" value="CheY-like_superfamily"/>
</dbReference>
<organism evidence="13 14">
    <name type="scientific">Clostridium estertheticum subsp. estertheticum</name>
    <dbReference type="NCBI Taxonomy" id="1552"/>
    <lineage>
        <taxon>Bacteria</taxon>
        <taxon>Bacillati</taxon>
        <taxon>Bacillota</taxon>
        <taxon>Clostridia</taxon>
        <taxon>Eubacteriales</taxon>
        <taxon>Clostridiaceae</taxon>
        <taxon>Clostridium</taxon>
    </lineage>
</organism>
<evidence type="ECO:0000256" key="1">
    <source>
        <dbReference type="ARBA" id="ARBA00004496"/>
    </source>
</evidence>
<comment type="subcellular location">
    <subcellularLocation>
        <location evidence="1">Cytoplasm</location>
    </subcellularLocation>
</comment>
<dbReference type="Proteomes" id="UP000182569">
    <property type="component" value="Chromosome"/>
</dbReference>
<sequence>MGNKIIKVLIVDDEHLVRTLLRRCIDWNSIGMEIIGEATSGEDAIELVNKYQPDLVFTDICMPGTDGIEFADFVMKSYSNVKIVVISGYDDFKYAQRGIRAGIKEYLLKPIDDEVVLKTALKMKVEIEEEREVMSENNIIKKQFIENLPFLEERLFNRLIHPNINIVEVERQMDYLNFKFGHENFQLAVIEIILGNEDNYTKKEKIYDTKIVDKLEEYFQKYTDIYIFFDDNYNIAIINNGDEISFKNALENVEGNILKKIKWNYSVGIGTTKYKIESIEKSYNEAVTALNYRTILGKDSVIKYDDINFKKETVKNTIIKIDDKLELYFLAGSGEMIQKTIDDIFKNKDIIINTSINKVKEYAFSYVSTIFEALKELNIDIKELHSGKFDIYNDIYKLDTIPDIKKYIIEMSYDAIKVISYHKNRKSNKLIDDITKYLKLNLGNSELSLSKVAQIFFINPSYLSRMFKKEMEVNFMEYIVKLRIDKAIMLLNSTDLKAYEIGDKVGIADPSYFSTSFKKYTGISVSEYRKVKH</sequence>
<feature type="modified residue" description="4-aspartylphosphate" evidence="10">
    <location>
        <position position="59"/>
    </location>
</feature>
<evidence type="ECO:0000256" key="4">
    <source>
        <dbReference type="ARBA" id="ARBA00022553"/>
    </source>
</evidence>
<evidence type="ECO:0000256" key="10">
    <source>
        <dbReference type="PROSITE-ProRule" id="PRU00169"/>
    </source>
</evidence>
<dbReference type="PROSITE" id="PS01124">
    <property type="entry name" value="HTH_ARAC_FAMILY_2"/>
    <property type="match status" value="1"/>
</dbReference>
<evidence type="ECO:0000256" key="3">
    <source>
        <dbReference type="ARBA" id="ARBA00022490"/>
    </source>
</evidence>
<dbReference type="RefSeq" id="WP_071613984.1">
    <property type="nucleotide sequence ID" value="NZ_CP015756.1"/>
</dbReference>
<keyword evidence="3" id="KW-0963">Cytoplasm</keyword>
<dbReference type="GO" id="GO:0043565">
    <property type="term" value="F:sequence-specific DNA binding"/>
    <property type="evidence" value="ECO:0007669"/>
    <property type="project" value="InterPro"/>
</dbReference>
<keyword evidence="7" id="KW-0238">DNA-binding</keyword>
<evidence type="ECO:0000256" key="9">
    <source>
        <dbReference type="ARBA" id="ARBA00024867"/>
    </source>
</evidence>
<dbReference type="GO" id="GO:0000160">
    <property type="term" value="P:phosphorelay signal transduction system"/>
    <property type="evidence" value="ECO:0007669"/>
    <property type="project" value="UniProtKB-KW"/>
</dbReference>
<dbReference type="Gene3D" id="3.40.50.2300">
    <property type="match status" value="1"/>
</dbReference>
<dbReference type="SMART" id="SM00342">
    <property type="entry name" value="HTH_ARAC"/>
    <property type="match status" value="1"/>
</dbReference>
<comment type="function">
    <text evidence="9">May play the central regulatory role in sporulation. It may be an element of the effector pathway responsible for the activation of sporulation genes in response to nutritional stress. Spo0A may act in concert with spo0H (a sigma factor) to control the expression of some genes that are critical to the sporulation process.</text>
</comment>
<dbReference type="GO" id="GO:0005737">
    <property type="term" value="C:cytoplasm"/>
    <property type="evidence" value="ECO:0007669"/>
    <property type="project" value="UniProtKB-SubCell"/>
</dbReference>
<keyword evidence="5" id="KW-0902">Two-component regulatory system</keyword>
<dbReference type="PANTHER" id="PTHR42713">
    <property type="entry name" value="HISTIDINE KINASE-RELATED"/>
    <property type="match status" value="1"/>
</dbReference>
<dbReference type="InterPro" id="IPR001789">
    <property type="entry name" value="Sig_transdc_resp-reg_receiver"/>
</dbReference>
<evidence type="ECO:0000256" key="5">
    <source>
        <dbReference type="ARBA" id="ARBA00023012"/>
    </source>
</evidence>
<dbReference type="STRING" id="1552.A7L45_17265"/>
<dbReference type="Pfam" id="PF17853">
    <property type="entry name" value="GGDEF_2"/>
    <property type="match status" value="1"/>
</dbReference>
<evidence type="ECO:0000259" key="12">
    <source>
        <dbReference type="PROSITE" id="PS50110"/>
    </source>
</evidence>
<evidence type="ECO:0000256" key="2">
    <source>
        <dbReference type="ARBA" id="ARBA00018672"/>
    </source>
</evidence>
<dbReference type="Pfam" id="PF12833">
    <property type="entry name" value="HTH_18"/>
    <property type="match status" value="1"/>
</dbReference>
<evidence type="ECO:0000256" key="6">
    <source>
        <dbReference type="ARBA" id="ARBA00023015"/>
    </source>
</evidence>
<keyword evidence="8" id="KW-0804">Transcription</keyword>
<dbReference type="OrthoDB" id="1769137at2"/>
<accession>A0A1J0GJZ2</accession>
<dbReference type="InterPro" id="IPR041522">
    <property type="entry name" value="CdaR_GGDEF"/>
</dbReference>
<keyword evidence="4 10" id="KW-0597">Phosphoprotein</keyword>
<evidence type="ECO:0000259" key="11">
    <source>
        <dbReference type="PROSITE" id="PS01124"/>
    </source>
</evidence>
<dbReference type="SUPFAM" id="SSF52172">
    <property type="entry name" value="CheY-like"/>
    <property type="match status" value="1"/>
</dbReference>
<keyword evidence="6" id="KW-0805">Transcription regulation</keyword>
<dbReference type="KEGG" id="ceu:A7L45_17265"/>
<proteinExistence type="predicted"/>
<dbReference type="PANTHER" id="PTHR42713:SF3">
    <property type="entry name" value="TRANSCRIPTIONAL REGULATORY PROTEIN HPTR"/>
    <property type="match status" value="1"/>
</dbReference>
<evidence type="ECO:0000256" key="7">
    <source>
        <dbReference type="ARBA" id="ARBA00023125"/>
    </source>
</evidence>
<dbReference type="InterPro" id="IPR009057">
    <property type="entry name" value="Homeodomain-like_sf"/>
</dbReference>
<dbReference type="PROSITE" id="PS50110">
    <property type="entry name" value="RESPONSE_REGULATORY"/>
    <property type="match status" value="1"/>
</dbReference>
<evidence type="ECO:0000313" key="14">
    <source>
        <dbReference type="Proteomes" id="UP000182569"/>
    </source>
</evidence>
<gene>
    <name evidence="13" type="ORF">A7L45_17265</name>
</gene>
<dbReference type="SUPFAM" id="SSF46689">
    <property type="entry name" value="Homeodomain-like"/>
    <property type="match status" value="1"/>
</dbReference>
<dbReference type="AlphaFoldDB" id="A0A1J0GJZ2"/>
<protein>
    <recommendedName>
        <fullName evidence="2">Stage 0 sporulation protein A homolog</fullName>
    </recommendedName>
</protein>
<feature type="domain" description="Response regulatory" evidence="12">
    <location>
        <begin position="7"/>
        <end position="124"/>
    </location>
</feature>
<feature type="domain" description="HTH araC/xylS-type" evidence="11">
    <location>
        <begin position="432"/>
        <end position="531"/>
    </location>
</feature>
<name>A0A1J0GJZ2_9CLOT</name>
<evidence type="ECO:0000256" key="8">
    <source>
        <dbReference type="ARBA" id="ARBA00023163"/>
    </source>
</evidence>
<dbReference type="CDD" id="cd17536">
    <property type="entry name" value="REC_YesN-like"/>
    <property type="match status" value="1"/>
</dbReference>
<dbReference type="InterPro" id="IPR051552">
    <property type="entry name" value="HptR"/>
</dbReference>
<keyword evidence="14" id="KW-1185">Reference proteome</keyword>
<dbReference type="EMBL" id="CP015756">
    <property type="protein sequence ID" value="APC41692.1"/>
    <property type="molecule type" value="Genomic_DNA"/>
</dbReference>
<dbReference type="Pfam" id="PF00072">
    <property type="entry name" value="Response_reg"/>
    <property type="match status" value="1"/>
</dbReference>